<dbReference type="EMBL" id="JAAMPC010000015">
    <property type="protein sequence ID" value="KAG2259452.1"/>
    <property type="molecule type" value="Genomic_DNA"/>
</dbReference>
<evidence type="ECO:0000313" key="2">
    <source>
        <dbReference type="Proteomes" id="UP000886595"/>
    </source>
</evidence>
<comment type="caution">
    <text evidence="1">The sequence shown here is derived from an EMBL/GenBank/DDBJ whole genome shotgun (WGS) entry which is preliminary data.</text>
</comment>
<protein>
    <submittedName>
        <fullName evidence="1">Uncharacterized protein</fullName>
    </submittedName>
</protein>
<evidence type="ECO:0000313" key="1">
    <source>
        <dbReference type="EMBL" id="KAG2259452.1"/>
    </source>
</evidence>
<dbReference type="Proteomes" id="UP000886595">
    <property type="component" value="Unassembled WGS sequence"/>
</dbReference>
<name>A0A8X7PZ37_BRACI</name>
<dbReference type="AlphaFoldDB" id="A0A8X7PZ37"/>
<proteinExistence type="predicted"/>
<sequence>MMESLTSSKIEARKKEEKVNDWELSTSVSPFKKLCVQFTLKRKRKEAVAVAPMEEVRLGKTMRAETRDKRLKRKTRFTWIHTESSRSVAQVASQLLPFSEKKYLQQKQSDEVP</sequence>
<accession>A0A8X7PZ37</accession>
<organism evidence="1 2">
    <name type="scientific">Brassica carinata</name>
    <name type="common">Ethiopian mustard</name>
    <name type="synonym">Abyssinian cabbage</name>
    <dbReference type="NCBI Taxonomy" id="52824"/>
    <lineage>
        <taxon>Eukaryota</taxon>
        <taxon>Viridiplantae</taxon>
        <taxon>Streptophyta</taxon>
        <taxon>Embryophyta</taxon>
        <taxon>Tracheophyta</taxon>
        <taxon>Spermatophyta</taxon>
        <taxon>Magnoliopsida</taxon>
        <taxon>eudicotyledons</taxon>
        <taxon>Gunneridae</taxon>
        <taxon>Pentapetalae</taxon>
        <taxon>rosids</taxon>
        <taxon>malvids</taxon>
        <taxon>Brassicales</taxon>
        <taxon>Brassicaceae</taxon>
        <taxon>Brassiceae</taxon>
        <taxon>Brassica</taxon>
    </lineage>
</organism>
<gene>
    <name evidence="1" type="ORF">Bca52824_078746</name>
</gene>
<reference evidence="1 2" key="1">
    <citation type="submission" date="2020-02" db="EMBL/GenBank/DDBJ databases">
        <authorList>
            <person name="Ma Q."/>
            <person name="Huang Y."/>
            <person name="Song X."/>
            <person name="Pei D."/>
        </authorList>
    </citation>
    <scope>NUCLEOTIDE SEQUENCE [LARGE SCALE GENOMIC DNA]</scope>
    <source>
        <strain evidence="1">Sxm20200214</strain>
        <tissue evidence="1">Leaf</tissue>
    </source>
</reference>
<keyword evidence="2" id="KW-1185">Reference proteome</keyword>